<feature type="compositionally biased region" description="Basic and acidic residues" evidence="1">
    <location>
        <begin position="142"/>
        <end position="151"/>
    </location>
</feature>
<gene>
    <name evidence="2" type="ORF">GK108_07730</name>
</gene>
<keyword evidence="3" id="KW-1185">Reference proteome</keyword>
<accession>A0A6L9LD58</accession>
<proteinExistence type="predicted"/>
<feature type="compositionally biased region" description="Acidic residues" evidence="1">
    <location>
        <begin position="67"/>
        <end position="76"/>
    </location>
</feature>
<comment type="caution">
    <text evidence="2">The sequence shown here is derived from an EMBL/GenBank/DDBJ whole genome shotgun (WGS) entry which is preliminary data.</text>
</comment>
<reference evidence="2 3" key="1">
    <citation type="submission" date="2020-02" db="EMBL/GenBank/DDBJ databases">
        <title>Draft genome sequence of two Spirosoma agri KCTC 52727 and Spirosoma terrae KCTC 52035.</title>
        <authorList>
            <person name="Rojas J."/>
            <person name="Ambika Manirajan B."/>
            <person name="Suarez C."/>
            <person name="Ratering S."/>
            <person name="Schnell S."/>
        </authorList>
    </citation>
    <scope>NUCLEOTIDE SEQUENCE [LARGE SCALE GENOMIC DNA]</scope>
    <source>
        <strain evidence="2 3">KCTC 52035</strain>
    </source>
</reference>
<feature type="compositionally biased region" description="Polar residues" evidence="1">
    <location>
        <begin position="108"/>
        <end position="118"/>
    </location>
</feature>
<name>A0A6L9LD58_9BACT</name>
<dbReference type="AlphaFoldDB" id="A0A6L9LD58"/>
<feature type="region of interest" description="Disordered" evidence="1">
    <location>
        <begin position="1"/>
        <end position="151"/>
    </location>
</feature>
<organism evidence="2 3">
    <name type="scientific">Spirosoma terrae</name>
    <dbReference type="NCBI Taxonomy" id="1968276"/>
    <lineage>
        <taxon>Bacteria</taxon>
        <taxon>Pseudomonadati</taxon>
        <taxon>Bacteroidota</taxon>
        <taxon>Cytophagia</taxon>
        <taxon>Cytophagales</taxon>
        <taxon>Cytophagaceae</taxon>
        <taxon>Spirosoma</taxon>
    </lineage>
</organism>
<evidence type="ECO:0000313" key="3">
    <source>
        <dbReference type="Proteomes" id="UP000474175"/>
    </source>
</evidence>
<evidence type="ECO:0000256" key="1">
    <source>
        <dbReference type="SAM" id="MobiDB-lite"/>
    </source>
</evidence>
<dbReference type="EMBL" id="JAAFZH010000002">
    <property type="protein sequence ID" value="NDU94759.1"/>
    <property type="molecule type" value="Genomic_DNA"/>
</dbReference>
<dbReference type="RefSeq" id="WP_163945267.1">
    <property type="nucleotide sequence ID" value="NZ_JAAFZH010000002.1"/>
</dbReference>
<sequence length="151" mass="16264">MSVSSKIRKESTESYAARQMHSTMGIAPELAQLNDKNLDNELPSRVASSRDTDVPGDVAAAEARATEEDEPSAADVEEARRASWGQPALPADAENATVDKEDPMTAYQPPNQEASLLNDQEVPDADWNRSTNDAAIPATRANEPDRTLGNS</sequence>
<dbReference type="Proteomes" id="UP000474175">
    <property type="component" value="Unassembled WGS sequence"/>
</dbReference>
<evidence type="ECO:0000313" key="2">
    <source>
        <dbReference type="EMBL" id="NDU94759.1"/>
    </source>
</evidence>
<protein>
    <submittedName>
        <fullName evidence="2">Uncharacterized protein</fullName>
    </submittedName>
</protein>